<feature type="transmembrane region" description="Helical" evidence="1">
    <location>
        <begin position="13"/>
        <end position="30"/>
    </location>
</feature>
<gene>
    <name evidence="2" type="ORF">ACFSR2_18670</name>
</gene>
<evidence type="ECO:0008006" key="4">
    <source>
        <dbReference type="Google" id="ProtNLM"/>
    </source>
</evidence>
<sequence length="140" mass="16398">MGKQTYLWLKSKLFKYIFWLIFFGILWIVYEAKRRNAYSCAKYTIVKPTNISGGFSSYMSLEYDVTYQNKKYSGSDGKGLSKSKAVGNPRFYLNRRYFVRFYCEDPNVSEILWDISVPDSLNNMPVNGWDKIPYGLGKLK</sequence>
<evidence type="ECO:0000313" key="3">
    <source>
        <dbReference type="Proteomes" id="UP001597510"/>
    </source>
</evidence>
<keyword evidence="1" id="KW-1133">Transmembrane helix</keyword>
<dbReference type="Proteomes" id="UP001597510">
    <property type="component" value="Unassembled WGS sequence"/>
</dbReference>
<keyword evidence="3" id="KW-1185">Reference proteome</keyword>
<protein>
    <recommendedName>
        <fullName evidence="4">DUF3592 domain-containing protein</fullName>
    </recommendedName>
</protein>
<comment type="caution">
    <text evidence="2">The sequence shown here is derived from an EMBL/GenBank/DDBJ whole genome shotgun (WGS) entry which is preliminary data.</text>
</comment>
<evidence type="ECO:0000256" key="1">
    <source>
        <dbReference type="SAM" id="Phobius"/>
    </source>
</evidence>
<organism evidence="2 3">
    <name type="scientific">Emticicia soli</name>
    <dbReference type="NCBI Taxonomy" id="2027878"/>
    <lineage>
        <taxon>Bacteria</taxon>
        <taxon>Pseudomonadati</taxon>
        <taxon>Bacteroidota</taxon>
        <taxon>Cytophagia</taxon>
        <taxon>Cytophagales</taxon>
        <taxon>Leadbetterellaceae</taxon>
        <taxon>Emticicia</taxon>
    </lineage>
</organism>
<keyword evidence="1" id="KW-0812">Transmembrane</keyword>
<proteinExistence type="predicted"/>
<evidence type="ECO:0000313" key="2">
    <source>
        <dbReference type="EMBL" id="MFD2522930.1"/>
    </source>
</evidence>
<dbReference type="RefSeq" id="WP_340239627.1">
    <property type="nucleotide sequence ID" value="NZ_JBBEWC010000013.1"/>
</dbReference>
<accession>A0ABW5JBJ4</accession>
<name>A0ABW5JBJ4_9BACT</name>
<keyword evidence="1" id="KW-0472">Membrane</keyword>
<reference evidence="3" key="1">
    <citation type="journal article" date="2019" name="Int. J. Syst. Evol. Microbiol.">
        <title>The Global Catalogue of Microorganisms (GCM) 10K type strain sequencing project: providing services to taxonomists for standard genome sequencing and annotation.</title>
        <authorList>
            <consortium name="The Broad Institute Genomics Platform"/>
            <consortium name="The Broad Institute Genome Sequencing Center for Infectious Disease"/>
            <person name="Wu L."/>
            <person name="Ma J."/>
        </authorList>
    </citation>
    <scope>NUCLEOTIDE SEQUENCE [LARGE SCALE GENOMIC DNA]</scope>
    <source>
        <strain evidence="3">KCTC 52344</strain>
    </source>
</reference>
<dbReference type="EMBL" id="JBHULC010000022">
    <property type="protein sequence ID" value="MFD2522930.1"/>
    <property type="molecule type" value="Genomic_DNA"/>
</dbReference>